<feature type="domain" description="SH3b" evidence="2">
    <location>
        <begin position="40"/>
        <end position="87"/>
    </location>
</feature>
<proteinExistence type="predicted"/>
<evidence type="ECO:0000259" key="2">
    <source>
        <dbReference type="Pfam" id="PF08239"/>
    </source>
</evidence>
<dbReference type="AlphaFoldDB" id="A0A6J4V3F8"/>
<evidence type="ECO:0000313" key="3">
    <source>
        <dbReference type="EMBL" id="CAA9566135.1"/>
    </source>
</evidence>
<reference evidence="3" key="1">
    <citation type="submission" date="2020-02" db="EMBL/GenBank/DDBJ databases">
        <authorList>
            <person name="Meier V. D."/>
        </authorList>
    </citation>
    <scope>NUCLEOTIDE SEQUENCE</scope>
    <source>
        <strain evidence="3">AVDCRST_MAG19</strain>
    </source>
</reference>
<accession>A0A6J4V3F8</accession>
<protein>
    <recommendedName>
        <fullName evidence="2">SH3b domain-containing protein</fullName>
    </recommendedName>
</protein>
<dbReference type="InterPro" id="IPR003646">
    <property type="entry name" value="SH3-like_bac-type"/>
</dbReference>
<feature type="non-terminal residue" evidence="3">
    <location>
        <position position="1"/>
    </location>
</feature>
<sequence length="89" mass="8636">RHPGPPVPAGISPVTTADIETDPASGTGTGTTVAVSDLLLRSGPSSNEAVLLVVPTGAALVLTGETSAGFLGVSYGGVTGWADSAYLNA</sequence>
<name>A0A6J4V3F8_9BACT</name>
<dbReference type="EMBL" id="CADCWL010000104">
    <property type="protein sequence ID" value="CAA9566135.1"/>
    <property type="molecule type" value="Genomic_DNA"/>
</dbReference>
<feature type="region of interest" description="Disordered" evidence="1">
    <location>
        <begin position="1"/>
        <end position="30"/>
    </location>
</feature>
<gene>
    <name evidence="3" type="ORF">AVDCRST_MAG19-2281</name>
</gene>
<dbReference type="Pfam" id="PF08239">
    <property type="entry name" value="SH3_3"/>
    <property type="match status" value="1"/>
</dbReference>
<organism evidence="3">
    <name type="scientific">uncultured Thermomicrobiales bacterium</name>
    <dbReference type="NCBI Taxonomy" id="1645740"/>
    <lineage>
        <taxon>Bacteria</taxon>
        <taxon>Pseudomonadati</taxon>
        <taxon>Thermomicrobiota</taxon>
        <taxon>Thermomicrobia</taxon>
        <taxon>Thermomicrobiales</taxon>
        <taxon>environmental samples</taxon>
    </lineage>
</organism>
<evidence type="ECO:0000256" key="1">
    <source>
        <dbReference type="SAM" id="MobiDB-lite"/>
    </source>
</evidence>
<dbReference type="Gene3D" id="2.30.30.40">
    <property type="entry name" value="SH3 Domains"/>
    <property type="match status" value="1"/>
</dbReference>